<keyword evidence="3" id="KW-1185">Reference proteome</keyword>
<sequence length="122" mass="13623">MLLLLVLPLLVIHLLCLTAAPLHGPQRLSGTGRLIFMDTLEAPLYDAEDVTEPTVYETTTESTLTLSAQRVRPTKAFAPRTWQASTTQQSMRDGFTDTLVKFAETAVTEILNRTKRFLRAFA</sequence>
<name>A0A811LDX0_9BILA</name>
<protein>
    <recommendedName>
        <fullName evidence="4">Secreted protein</fullName>
    </recommendedName>
</protein>
<dbReference type="Proteomes" id="UP000614601">
    <property type="component" value="Unassembled WGS sequence"/>
</dbReference>
<dbReference type="Proteomes" id="UP000783686">
    <property type="component" value="Unassembled WGS sequence"/>
</dbReference>
<dbReference type="AlphaFoldDB" id="A0A811LDX0"/>
<evidence type="ECO:0000256" key="1">
    <source>
        <dbReference type="SAM" id="SignalP"/>
    </source>
</evidence>
<feature type="chain" id="PRO_5036221373" description="Secreted protein" evidence="1">
    <location>
        <begin position="20"/>
        <end position="122"/>
    </location>
</feature>
<dbReference type="OrthoDB" id="10430239at2759"/>
<reference evidence="2" key="1">
    <citation type="submission" date="2020-09" db="EMBL/GenBank/DDBJ databases">
        <authorList>
            <person name="Kikuchi T."/>
        </authorList>
    </citation>
    <scope>NUCLEOTIDE SEQUENCE</scope>
    <source>
        <strain evidence="2">SH1</strain>
    </source>
</reference>
<comment type="caution">
    <text evidence="2">The sequence shown here is derived from an EMBL/GenBank/DDBJ whole genome shotgun (WGS) entry which is preliminary data.</text>
</comment>
<keyword evidence="1" id="KW-0732">Signal</keyword>
<proteinExistence type="predicted"/>
<dbReference type="EMBL" id="CAJFDH010000005">
    <property type="protein sequence ID" value="CAD5226369.1"/>
    <property type="molecule type" value="Genomic_DNA"/>
</dbReference>
<evidence type="ECO:0000313" key="2">
    <source>
        <dbReference type="EMBL" id="CAD5226369.1"/>
    </source>
</evidence>
<evidence type="ECO:0008006" key="4">
    <source>
        <dbReference type="Google" id="ProtNLM"/>
    </source>
</evidence>
<dbReference type="EMBL" id="CAJFCW020000005">
    <property type="protein sequence ID" value="CAG9122069.1"/>
    <property type="molecule type" value="Genomic_DNA"/>
</dbReference>
<evidence type="ECO:0000313" key="3">
    <source>
        <dbReference type="Proteomes" id="UP000614601"/>
    </source>
</evidence>
<accession>A0A811LDX0</accession>
<feature type="signal peptide" evidence="1">
    <location>
        <begin position="1"/>
        <end position="19"/>
    </location>
</feature>
<gene>
    <name evidence="2" type="ORF">BOKJ2_LOCUS12043</name>
</gene>
<organism evidence="2 3">
    <name type="scientific">Bursaphelenchus okinawaensis</name>
    <dbReference type="NCBI Taxonomy" id="465554"/>
    <lineage>
        <taxon>Eukaryota</taxon>
        <taxon>Metazoa</taxon>
        <taxon>Ecdysozoa</taxon>
        <taxon>Nematoda</taxon>
        <taxon>Chromadorea</taxon>
        <taxon>Rhabditida</taxon>
        <taxon>Tylenchina</taxon>
        <taxon>Tylenchomorpha</taxon>
        <taxon>Aphelenchoidea</taxon>
        <taxon>Aphelenchoididae</taxon>
        <taxon>Bursaphelenchus</taxon>
    </lineage>
</organism>